<gene>
    <name evidence="2" type="ORF">PACLA_8A054027</name>
</gene>
<dbReference type="PANTHER" id="PTHR11096">
    <property type="entry name" value="RNA 3' TERMINAL PHOSPHATE CYCLASE"/>
    <property type="match status" value="1"/>
</dbReference>
<evidence type="ECO:0000256" key="1">
    <source>
        <dbReference type="ARBA" id="ARBA00021428"/>
    </source>
</evidence>
<dbReference type="InterPro" id="IPR000228">
    <property type="entry name" value="RNA3'_term_phos_cyc"/>
</dbReference>
<accession>A0A7D9IEN2</accession>
<dbReference type="GO" id="GO:0003963">
    <property type="term" value="F:RNA-3'-phosphate cyclase activity"/>
    <property type="evidence" value="ECO:0007669"/>
    <property type="project" value="TreeGrafter"/>
</dbReference>
<dbReference type="InterPro" id="IPR013791">
    <property type="entry name" value="RNA3'-term_phos_cycl_insert"/>
</dbReference>
<dbReference type="PANTHER" id="PTHR11096:SF0">
    <property type="entry name" value="RNA 3'-TERMINAL PHOSPHATE CYCLASE"/>
    <property type="match status" value="1"/>
</dbReference>
<name>A0A7D9IEN2_PARCT</name>
<dbReference type="AlphaFoldDB" id="A0A7D9IEN2"/>
<dbReference type="SUPFAM" id="SSF55205">
    <property type="entry name" value="EPT/RTPC-like"/>
    <property type="match status" value="1"/>
</dbReference>
<dbReference type="InterPro" id="IPR037136">
    <property type="entry name" value="RNA3'_phos_cyclase_dom_sf"/>
</dbReference>
<dbReference type="Gene3D" id="3.65.10.20">
    <property type="entry name" value="RNA 3'-terminal phosphate cyclase domain"/>
    <property type="match status" value="2"/>
</dbReference>
<dbReference type="Proteomes" id="UP001152795">
    <property type="component" value="Unassembled WGS sequence"/>
</dbReference>
<dbReference type="SUPFAM" id="SSF52913">
    <property type="entry name" value="RNA 3'-terminal phosphate cyclase, RPTC, insert domain"/>
    <property type="match status" value="1"/>
</dbReference>
<dbReference type="InterPro" id="IPR023797">
    <property type="entry name" value="RNA3'_phos_cyclase_dom"/>
</dbReference>
<dbReference type="EMBL" id="CACRXK020005676">
    <property type="protein sequence ID" value="CAB4007022.1"/>
    <property type="molecule type" value="Genomic_DNA"/>
</dbReference>
<keyword evidence="3" id="KW-1185">Reference proteome</keyword>
<evidence type="ECO:0000313" key="2">
    <source>
        <dbReference type="EMBL" id="CAB4007022.1"/>
    </source>
</evidence>
<organism evidence="2 3">
    <name type="scientific">Paramuricea clavata</name>
    <name type="common">Red gorgonian</name>
    <name type="synonym">Violescent sea-whip</name>
    <dbReference type="NCBI Taxonomy" id="317549"/>
    <lineage>
        <taxon>Eukaryota</taxon>
        <taxon>Metazoa</taxon>
        <taxon>Cnidaria</taxon>
        <taxon>Anthozoa</taxon>
        <taxon>Octocorallia</taxon>
        <taxon>Malacalcyonacea</taxon>
        <taxon>Plexauridae</taxon>
        <taxon>Paramuricea</taxon>
    </lineage>
</organism>
<reference evidence="2" key="1">
    <citation type="submission" date="2020-04" db="EMBL/GenBank/DDBJ databases">
        <authorList>
            <person name="Alioto T."/>
            <person name="Alioto T."/>
            <person name="Gomez Garrido J."/>
        </authorList>
    </citation>
    <scope>NUCLEOTIDE SEQUENCE</scope>
    <source>
        <strain evidence="2">A484AB</strain>
    </source>
</reference>
<dbReference type="Pfam" id="PF01137">
    <property type="entry name" value="RTC"/>
    <property type="match status" value="1"/>
</dbReference>
<proteinExistence type="predicted"/>
<dbReference type="GO" id="GO:0005634">
    <property type="term" value="C:nucleus"/>
    <property type="evidence" value="ECO:0007669"/>
    <property type="project" value="TreeGrafter"/>
</dbReference>
<protein>
    <recommendedName>
        <fullName evidence="1">RNA 3'-terminal phosphate cyclase</fullName>
    </recommendedName>
</protein>
<dbReference type="Pfam" id="PF05189">
    <property type="entry name" value="RTC_insert"/>
    <property type="match status" value="1"/>
</dbReference>
<sequence length="246" mass="27239">MVSLWSVGAYRSLCSAFYAYQVYQMVMNRFGISFDVEVKKRGYLPYGRGSVVVRSNPIQHLHNVDMIDPGFVTKITGRAFVAGGKPVKIAQRMAKQAQILLKEKFSDIPITIDSVRESDSRSEGMGQGILIVAETSTSCVFSGSGLWKKGVETETVVEVAMKELMNNINSGGCVDNWMQDQIIIPMALARGNSVVRTGPLTLKTKAALRAIKHLTKVRFKIIKEKPPLETNLIKCKGLGYTNLYLD</sequence>
<dbReference type="InterPro" id="IPR013792">
    <property type="entry name" value="RNA3'P_cycl/enolpyr_Trfase_a/b"/>
</dbReference>
<evidence type="ECO:0000313" key="3">
    <source>
        <dbReference type="Proteomes" id="UP001152795"/>
    </source>
</evidence>
<dbReference type="InterPro" id="IPR036553">
    <property type="entry name" value="RPTC_insert"/>
</dbReference>
<dbReference type="OrthoDB" id="25029at2759"/>
<dbReference type="GO" id="GO:0006396">
    <property type="term" value="P:RNA processing"/>
    <property type="evidence" value="ECO:0007669"/>
    <property type="project" value="InterPro"/>
</dbReference>
<comment type="caution">
    <text evidence="2">The sequence shown here is derived from an EMBL/GenBank/DDBJ whole genome shotgun (WGS) entry which is preliminary data.</text>
</comment>